<name>A0A0B7FLN7_THACB</name>
<dbReference type="Proteomes" id="UP000059188">
    <property type="component" value="Unassembled WGS sequence"/>
</dbReference>
<proteinExistence type="predicted"/>
<feature type="compositionally biased region" description="Polar residues" evidence="1">
    <location>
        <begin position="52"/>
        <end position="66"/>
    </location>
</feature>
<sequence length="85" mass="9517">MIRVRTQVYSRSADDHDEERTSPITRLSSNLPQASTVKTQEASRRKRHTQRSDLTNPTRPALNAQSGFGDHHDPSAVICAFSIVD</sequence>
<dbReference type="EMBL" id="LN679135">
    <property type="protein sequence ID" value="CEL58896.1"/>
    <property type="molecule type" value="Genomic_DNA"/>
</dbReference>
<protein>
    <submittedName>
        <fullName evidence="2">Uncharacterized protein</fullName>
    </submittedName>
</protein>
<reference evidence="2 3" key="1">
    <citation type="submission" date="2014-11" db="EMBL/GenBank/DDBJ databases">
        <authorList>
            <person name="Wibberg Daniel"/>
        </authorList>
    </citation>
    <scope>NUCLEOTIDE SEQUENCE [LARGE SCALE GENOMIC DNA]</scope>
    <source>
        <strain evidence="2">Rhizoctonia solani AG1-IB 7/3/14</strain>
    </source>
</reference>
<keyword evidence="3" id="KW-1185">Reference proteome</keyword>
<evidence type="ECO:0000256" key="1">
    <source>
        <dbReference type="SAM" id="MobiDB-lite"/>
    </source>
</evidence>
<feature type="compositionally biased region" description="Polar residues" evidence="1">
    <location>
        <begin position="22"/>
        <end position="40"/>
    </location>
</feature>
<organism evidence="2 3">
    <name type="scientific">Thanatephorus cucumeris (strain AG1-IB / isolate 7/3/14)</name>
    <name type="common">Lettuce bottom rot fungus</name>
    <name type="synonym">Rhizoctonia solani</name>
    <dbReference type="NCBI Taxonomy" id="1108050"/>
    <lineage>
        <taxon>Eukaryota</taxon>
        <taxon>Fungi</taxon>
        <taxon>Dikarya</taxon>
        <taxon>Basidiomycota</taxon>
        <taxon>Agaricomycotina</taxon>
        <taxon>Agaricomycetes</taxon>
        <taxon>Cantharellales</taxon>
        <taxon>Ceratobasidiaceae</taxon>
        <taxon>Rhizoctonia</taxon>
        <taxon>Rhizoctonia solani AG-1</taxon>
    </lineage>
</organism>
<accession>A0A0B7FLN7</accession>
<evidence type="ECO:0000313" key="3">
    <source>
        <dbReference type="Proteomes" id="UP000059188"/>
    </source>
</evidence>
<evidence type="ECO:0000313" key="2">
    <source>
        <dbReference type="EMBL" id="CEL58896.1"/>
    </source>
</evidence>
<dbReference type="AlphaFoldDB" id="A0A0B7FLN7"/>
<feature type="region of interest" description="Disordered" evidence="1">
    <location>
        <begin position="1"/>
        <end position="74"/>
    </location>
</feature>
<feature type="compositionally biased region" description="Basic and acidic residues" evidence="1">
    <location>
        <begin position="12"/>
        <end position="21"/>
    </location>
</feature>
<gene>
    <name evidence="2" type="ORF">RSOLAG1IB_08916</name>
</gene>